<gene>
    <name evidence="3" type="ORF">PHYSODRAFT_307379</name>
</gene>
<accession>G5AE65</accession>
<dbReference type="GeneID" id="20642876"/>
<feature type="transmembrane region" description="Helical" evidence="1">
    <location>
        <begin position="112"/>
        <end position="130"/>
    </location>
</feature>
<organism evidence="3 4">
    <name type="scientific">Phytophthora sojae (strain P6497)</name>
    <name type="common">Soybean stem and root rot agent</name>
    <name type="synonym">Phytophthora megasperma f. sp. glycines</name>
    <dbReference type="NCBI Taxonomy" id="1094619"/>
    <lineage>
        <taxon>Eukaryota</taxon>
        <taxon>Sar</taxon>
        <taxon>Stramenopiles</taxon>
        <taxon>Oomycota</taxon>
        <taxon>Peronosporomycetes</taxon>
        <taxon>Peronosporales</taxon>
        <taxon>Peronosporaceae</taxon>
        <taxon>Phytophthora</taxon>
    </lineage>
</organism>
<name>G5AE65_PHYSP</name>
<proteinExistence type="predicted"/>
<dbReference type="STRING" id="1094619.G5AE65"/>
<dbReference type="Proteomes" id="UP000002640">
    <property type="component" value="Unassembled WGS sequence"/>
</dbReference>
<evidence type="ECO:0000313" key="3">
    <source>
        <dbReference type="EMBL" id="EGZ06467.1"/>
    </source>
</evidence>
<sequence length="218" mass="23101">MAAQLMPPLLAIIASVDLLLLVAAGHDGRAAHASNVGDVEMLVIMAAQPVYAKMEMLVAAVRVGRGARVVHNGDHVAPSSDAVDRCDDVVTQLYYDLVRQVIVAEPLRDGDGIISILIMAVLLFTNFVIISKCNTLGTTCISALHSGSLAVTVSRNRSVGSLVNTWCHKIGVDAFAHQPSLKGATLSQATQAVWATRPAASGCGVDAFVHHWFSTNHR</sequence>
<evidence type="ECO:0000313" key="4">
    <source>
        <dbReference type="Proteomes" id="UP000002640"/>
    </source>
</evidence>
<reference evidence="3 4" key="1">
    <citation type="journal article" date="2006" name="Science">
        <title>Phytophthora genome sequences uncover evolutionary origins and mechanisms of pathogenesis.</title>
        <authorList>
            <person name="Tyler B.M."/>
            <person name="Tripathy S."/>
            <person name="Zhang X."/>
            <person name="Dehal P."/>
            <person name="Jiang R.H."/>
            <person name="Aerts A."/>
            <person name="Arredondo F.D."/>
            <person name="Baxter L."/>
            <person name="Bensasson D."/>
            <person name="Beynon J.L."/>
            <person name="Chapman J."/>
            <person name="Damasceno C.M."/>
            <person name="Dorrance A.E."/>
            <person name="Dou D."/>
            <person name="Dickerman A.W."/>
            <person name="Dubchak I.L."/>
            <person name="Garbelotto M."/>
            <person name="Gijzen M."/>
            <person name="Gordon S.G."/>
            <person name="Govers F."/>
            <person name="Grunwald N.J."/>
            <person name="Huang W."/>
            <person name="Ivors K.L."/>
            <person name="Jones R.W."/>
            <person name="Kamoun S."/>
            <person name="Krampis K."/>
            <person name="Lamour K.H."/>
            <person name="Lee M.K."/>
            <person name="McDonald W.H."/>
            <person name="Medina M."/>
            <person name="Meijer H.J."/>
            <person name="Nordberg E.K."/>
            <person name="Maclean D.J."/>
            <person name="Ospina-Giraldo M.D."/>
            <person name="Morris P.F."/>
            <person name="Phuntumart V."/>
            <person name="Putnam N.H."/>
            <person name="Rash S."/>
            <person name="Rose J.K."/>
            <person name="Sakihama Y."/>
            <person name="Salamov A.A."/>
            <person name="Savidor A."/>
            <person name="Scheuring C.F."/>
            <person name="Smith B.M."/>
            <person name="Sobral B.W."/>
            <person name="Terry A."/>
            <person name="Torto-Alalibo T.A."/>
            <person name="Win J."/>
            <person name="Xu Z."/>
            <person name="Zhang H."/>
            <person name="Grigoriev I.V."/>
            <person name="Rokhsar D.S."/>
            <person name="Boore J.L."/>
        </authorList>
    </citation>
    <scope>NUCLEOTIDE SEQUENCE [LARGE SCALE GENOMIC DNA]</scope>
    <source>
        <strain evidence="3 4">P6497</strain>
    </source>
</reference>
<keyword evidence="2" id="KW-0732">Signal</keyword>
<evidence type="ECO:0000256" key="2">
    <source>
        <dbReference type="SAM" id="SignalP"/>
    </source>
</evidence>
<feature type="signal peptide" evidence="2">
    <location>
        <begin position="1"/>
        <end position="24"/>
    </location>
</feature>
<protein>
    <recommendedName>
        <fullName evidence="5">Secreted protein</fullName>
    </recommendedName>
</protein>
<evidence type="ECO:0008006" key="5">
    <source>
        <dbReference type="Google" id="ProtNLM"/>
    </source>
</evidence>
<dbReference type="KEGG" id="psoj:PHYSODRAFT_307379"/>
<dbReference type="RefSeq" id="XP_009538364.1">
    <property type="nucleotide sequence ID" value="XM_009540069.1"/>
</dbReference>
<dbReference type="AlphaFoldDB" id="G5AE65"/>
<evidence type="ECO:0000256" key="1">
    <source>
        <dbReference type="SAM" id="Phobius"/>
    </source>
</evidence>
<keyword evidence="1" id="KW-0472">Membrane</keyword>
<dbReference type="InParanoid" id="G5AE65"/>
<dbReference type="EMBL" id="JH159164">
    <property type="protein sequence ID" value="EGZ06467.1"/>
    <property type="molecule type" value="Genomic_DNA"/>
</dbReference>
<keyword evidence="1" id="KW-0812">Transmembrane</keyword>
<feature type="chain" id="PRO_5003473276" description="Secreted protein" evidence="2">
    <location>
        <begin position="25"/>
        <end position="218"/>
    </location>
</feature>
<keyword evidence="4" id="KW-1185">Reference proteome</keyword>
<keyword evidence="1" id="KW-1133">Transmembrane helix</keyword>